<dbReference type="Proteomes" id="UP000663834">
    <property type="component" value="Unassembled WGS sequence"/>
</dbReference>
<evidence type="ECO:0000313" key="5">
    <source>
        <dbReference type="EMBL" id="CAF4026782.1"/>
    </source>
</evidence>
<accession>A0A816R5K2</accession>
<dbReference type="Proteomes" id="UP000676336">
    <property type="component" value="Unassembled WGS sequence"/>
</dbReference>
<comment type="caution">
    <text evidence="3">The sequence shown here is derived from an EMBL/GenBank/DDBJ whole genome shotgun (WGS) entry which is preliminary data.</text>
</comment>
<name>A0A816R5K2_9BILA</name>
<dbReference type="EMBL" id="CAJNOV010015296">
    <property type="protein sequence ID" value="CAF1570687.1"/>
    <property type="molecule type" value="Genomic_DNA"/>
</dbReference>
<protein>
    <submittedName>
        <fullName evidence="3">Uncharacterized protein</fullName>
    </submittedName>
</protein>
<dbReference type="Proteomes" id="UP000681720">
    <property type="component" value="Unassembled WGS sequence"/>
</dbReference>
<dbReference type="EMBL" id="CAJNOW010010832">
    <property type="protein sequence ID" value="CAF1589088.1"/>
    <property type="molecule type" value="Genomic_DNA"/>
</dbReference>
<dbReference type="AlphaFoldDB" id="A0A816R5K2"/>
<dbReference type="EMBL" id="CAJOBH010005511">
    <property type="protein sequence ID" value="CAF4026782.1"/>
    <property type="molecule type" value="Genomic_DNA"/>
</dbReference>
<dbReference type="Proteomes" id="UP000681967">
    <property type="component" value="Unassembled WGS sequence"/>
</dbReference>
<reference evidence="3" key="1">
    <citation type="submission" date="2021-02" db="EMBL/GenBank/DDBJ databases">
        <authorList>
            <person name="Nowell W R."/>
        </authorList>
    </citation>
    <scope>NUCLEOTIDE SEQUENCE</scope>
</reference>
<evidence type="ECO:0000313" key="7">
    <source>
        <dbReference type="Proteomes" id="UP000663824"/>
    </source>
</evidence>
<evidence type="ECO:0000313" key="6">
    <source>
        <dbReference type="EMBL" id="CAF4229984.1"/>
    </source>
</evidence>
<dbReference type="Proteomes" id="UP000663824">
    <property type="component" value="Unassembled WGS sequence"/>
</dbReference>
<proteinExistence type="predicted"/>
<evidence type="ECO:0000313" key="4">
    <source>
        <dbReference type="EMBL" id="CAF3916401.1"/>
    </source>
</evidence>
<dbReference type="EMBL" id="CAJNRE010007869">
    <property type="protein sequence ID" value="CAF2068490.1"/>
    <property type="molecule type" value="Genomic_DNA"/>
</dbReference>
<dbReference type="Proteomes" id="UP000663855">
    <property type="component" value="Unassembled WGS sequence"/>
</dbReference>
<evidence type="ECO:0000313" key="2">
    <source>
        <dbReference type="EMBL" id="CAF1589088.1"/>
    </source>
</evidence>
<dbReference type="EMBL" id="CAJOBI010023343">
    <property type="protein sequence ID" value="CAF4229984.1"/>
    <property type="molecule type" value="Genomic_DNA"/>
</dbReference>
<evidence type="ECO:0000313" key="1">
    <source>
        <dbReference type="EMBL" id="CAF1570687.1"/>
    </source>
</evidence>
<gene>
    <name evidence="5" type="ORF">BYL167_LOCUS15096</name>
    <name evidence="1" type="ORF">CJN711_LOCUS31927</name>
    <name evidence="4" type="ORF">GIL414_LOCUS7340</name>
    <name evidence="2" type="ORF">KQP761_LOCUS20992</name>
    <name evidence="3" type="ORF">MBJ925_LOCUS16282</name>
    <name evidence="6" type="ORF">SMN809_LOCUS23097</name>
</gene>
<evidence type="ECO:0000313" key="3">
    <source>
        <dbReference type="EMBL" id="CAF2068490.1"/>
    </source>
</evidence>
<dbReference type="EMBL" id="CAJOBJ010002224">
    <property type="protein sequence ID" value="CAF3916401.1"/>
    <property type="molecule type" value="Genomic_DNA"/>
</dbReference>
<dbReference type="OrthoDB" id="10025192at2759"/>
<sequence length="322" mass="37362">MALQSSINSQNVDDFDYIHNDDENQQHHHHQESDEEIGEAANDLIENYRFLTQHCGALRKSPTANLSNSIQQKQSNQASILRFNSFQHENTIHNNDDEHEYLFPSAKQQHSSINDLNNNNHDYTTTATTTTATSRIPPTIYYDDTDDNELEAHSFSLIKLFARMKTRLKHDKRYHPKPSHELLPEEEPLAWYELTKNVRNVLTKVLVPETHDETTTNRTKKIHNRKVSYRKSCESYPVLSKDNDDDDKIHIEIIDPLNTDGDEEYDEIVWNDFLTCTRGPNYRRCGVCKAVDRQKYHGQLVYFYGVANNILIDENLKASGLG</sequence>
<organism evidence="3 7">
    <name type="scientific">Rotaria magnacalcarata</name>
    <dbReference type="NCBI Taxonomy" id="392030"/>
    <lineage>
        <taxon>Eukaryota</taxon>
        <taxon>Metazoa</taxon>
        <taxon>Spiralia</taxon>
        <taxon>Gnathifera</taxon>
        <taxon>Rotifera</taxon>
        <taxon>Eurotatoria</taxon>
        <taxon>Bdelloidea</taxon>
        <taxon>Philodinida</taxon>
        <taxon>Philodinidae</taxon>
        <taxon>Rotaria</taxon>
    </lineage>
</organism>